<dbReference type="RefSeq" id="WP_157066846.1">
    <property type="nucleotide sequence ID" value="NZ_LMTR01000084.1"/>
</dbReference>
<keyword evidence="3 8" id="KW-0808">Transferase</keyword>
<keyword evidence="9" id="KW-1185">Reference proteome</keyword>
<dbReference type="PANTHER" id="PTHR43667:SF1">
    <property type="entry name" value="CYCLOPROPANE-FATTY-ACYL-PHOSPHOLIPID SYNTHASE"/>
    <property type="match status" value="1"/>
</dbReference>
<dbReference type="GO" id="GO:0008610">
    <property type="term" value="P:lipid biosynthetic process"/>
    <property type="evidence" value="ECO:0007669"/>
    <property type="project" value="InterPro"/>
</dbReference>
<proteinExistence type="inferred from homology"/>
<dbReference type="STRING" id="121290.APY04_3109"/>
<name>A0A109BA56_HYPSL</name>
<dbReference type="SUPFAM" id="SSF53335">
    <property type="entry name" value="S-adenosyl-L-methionine-dependent methyltransferases"/>
    <property type="match status" value="1"/>
</dbReference>
<evidence type="ECO:0000256" key="2">
    <source>
        <dbReference type="ARBA" id="ARBA00022603"/>
    </source>
</evidence>
<evidence type="ECO:0000256" key="6">
    <source>
        <dbReference type="PIRSR" id="PIRSR003085-1"/>
    </source>
</evidence>
<evidence type="ECO:0000313" key="8">
    <source>
        <dbReference type="EMBL" id="KWT64869.1"/>
    </source>
</evidence>
<dbReference type="InterPro" id="IPR003333">
    <property type="entry name" value="CMAS"/>
</dbReference>
<dbReference type="PATRIC" id="fig|121290.4.peg.959"/>
<reference evidence="8 9" key="1">
    <citation type="submission" date="2015-10" db="EMBL/GenBank/DDBJ databases">
        <title>Transcriptomic analysis of a linuron degrading triple-species bacterial consortium.</title>
        <authorList>
            <person name="Albers P."/>
        </authorList>
    </citation>
    <scope>NUCLEOTIDE SEQUENCE [LARGE SCALE GENOMIC DNA]</scope>
    <source>
        <strain evidence="8 9">WDL6</strain>
    </source>
</reference>
<organism evidence="8 9">
    <name type="scientific">Hyphomicrobium sulfonivorans</name>
    <dbReference type="NCBI Taxonomy" id="121290"/>
    <lineage>
        <taxon>Bacteria</taxon>
        <taxon>Pseudomonadati</taxon>
        <taxon>Pseudomonadota</taxon>
        <taxon>Alphaproteobacteria</taxon>
        <taxon>Hyphomicrobiales</taxon>
        <taxon>Hyphomicrobiaceae</taxon>
        <taxon>Hyphomicrobium</taxon>
    </lineage>
</organism>
<dbReference type="InterPro" id="IPR050723">
    <property type="entry name" value="CFA/CMAS"/>
</dbReference>
<accession>A0A109BA56</accession>
<dbReference type="OrthoDB" id="9782855at2"/>
<evidence type="ECO:0000256" key="5">
    <source>
        <dbReference type="ARBA" id="ARBA00023098"/>
    </source>
</evidence>
<dbReference type="PIRSF" id="PIRSF003085">
    <property type="entry name" value="CMAS"/>
    <property type="match status" value="1"/>
</dbReference>
<dbReference type="GO" id="GO:0032259">
    <property type="term" value="P:methylation"/>
    <property type="evidence" value="ECO:0007669"/>
    <property type="project" value="UniProtKB-KW"/>
</dbReference>
<evidence type="ECO:0000256" key="1">
    <source>
        <dbReference type="ARBA" id="ARBA00010815"/>
    </source>
</evidence>
<dbReference type="Pfam" id="PF02353">
    <property type="entry name" value="CMAS"/>
    <property type="match status" value="1"/>
</dbReference>
<dbReference type="AlphaFoldDB" id="A0A109BA56"/>
<comment type="caution">
    <text evidence="8">The sequence shown here is derived from an EMBL/GenBank/DDBJ whole genome shotgun (WGS) entry which is preliminary data.</text>
</comment>
<dbReference type="InterPro" id="IPR029063">
    <property type="entry name" value="SAM-dependent_MTases_sf"/>
</dbReference>
<dbReference type="GO" id="GO:0008825">
    <property type="term" value="F:cyclopropane-fatty-acyl-phospholipid synthase activity"/>
    <property type="evidence" value="ECO:0007669"/>
    <property type="project" value="UniProtKB-EC"/>
</dbReference>
<keyword evidence="4" id="KW-0949">S-adenosyl-L-methionine</keyword>
<dbReference type="Gene3D" id="3.40.50.150">
    <property type="entry name" value="Vaccinia Virus protein VP39"/>
    <property type="match status" value="1"/>
</dbReference>
<evidence type="ECO:0000256" key="3">
    <source>
        <dbReference type="ARBA" id="ARBA00022679"/>
    </source>
</evidence>
<dbReference type="EC" id="2.1.1.79" evidence="8"/>
<evidence type="ECO:0000313" key="9">
    <source>
        <dbReference type="Proteomes" id="UP000059074"/>
    </source>
</evidence>
<feature type="active site" evidence="6">
    <location>
        <position position="366"/>
    </location>
</feature>
<comment type="similarity">
    <text evidence="1">Belongs to the CFA/CMAS family.</text>
</comment>
<dbReference type="EMBL" id="LMTR01000084">
    <property type="protein sequence ID" value="KWT64869.1"/>
    <property type="molecule type" value="Genomic_DNA"/>
</dbReference>
<dbReference type="PANTHER" id="PTHR43667">
    <property type="entry name" value="CYCLOPROPANE-FATTY-ACYL-PHOSPHOLIPID SYNTHASE"/>
    <property type="match status" value="1"/>
</dbReference>
<dbReference type="Proteomes" id="UP000059074">
    <property type="component" value="Unassembled WGS sequence"/>
</dbReference>
<dbReference type="CDD" id="cd02440">
    <property type="entry name" value="AdoMet_MTases"/>
    <property type="match status" value="1"/>
</dbReference>
<gene>
    <name evidence="8" type="ORF">APY04_3109</name>
</gene>
<protein>
    <submittedName>
        <fullName evidence="8">Cyclopropane-fatty-acyl-phospholipid synthase</fullName>
        <ecNumber evidence="8">2.1.1.79</ecNumber>
    </submittedName>
</protein>
<evidence type="ECO:0000256" key="4">
    <source>
        <dbReference type="ARBA" id="ARBA00022691"/>
    </source>
</evidence>
<keyword evidence="5" id="KW-0443">Lipid metabolism</keyword>
<sequence>MEKILTTVLARLVKRGSLVVVSASGKEYTLGDGTGEEVRVRFMDRGAERAVALNPELRLGEMFMDGRFVVERGTIYDFLELVMRDAAVEDRSLAARMLGKLRMATRRAVSANSRWRSRRNVAHHYDLDHRLYDLFLDPDKQYSCAYYERPGCTLEEAQASKKRLVAAKLLVEPESRVLDIGCGWGGLGLYMKRVAGARQVYGVTLSTEQLEVARARAEAAGVADSVRFVLQDYRELEGSFDRIVSVGMFEHVGPKYYPAYFNKCRQVLKPDGVMVLHTIGHMDGPWYPNPWLDKYIFPGGQLPALSEIVPAIERVGLMVTDVECLRMHYAETLLDWRKRFMARRDEAKAFYDERFCLMWEYYLAACEAAFRFQNVAVFQVQCVRRADAVPLTRDYIAERYEDLRMREAELARAEAVRGGNDGVERIRPEVVRAEQRESGVAADKGLGGAEPTPIRKQQQ</sequence>
<feature type="region of interest" description="Disordered" evidence="7">
    <location>
        <begin position="434"/>
        <end position="459"/>
    </location>
</feature>
<evidence type="ECO:0000256" key="7">
    <source>
        <dbReference type="SAM" id="MobiDB-lite"/>
    </source>
</evidence>
<keyword evidence="2 8" id="KW-0489">Methyltransferase</keyword>